<evidence type="ECO:0000256" key="2">
    <source>
        <dbReference type="SAM" id="Phobius"/>
    </source>
</evidence>
<keyword evidence="2" id="KW-1133">Transmembrane helix</keyword>
<gene>
    <name evidence="4" type="primary">LOC120256228</name>
</gene>
<keyword evidence="2" id="KW-0812">Transmembrane</keyword>
<dbReference type="InterPro" id="IPR004158">
    <property type="entry name" value="DUF247_pln"/>
</dbReference>
<evidence type="ECO:0000256" key="1">
    <source>
        <dbReference type="SAM" id="MobiDB-lite"/>
    </source>
</evidence>
<keyword evidence="3" id="KW-1185">Reference proteome</keyword>
<reference evidence="4" key="1">
    <citation type="submission" date="2025-08" db="UniProtKB">
        <authorList>
            <consortium name="RefSeq"/>
        </authorList>
    </citation>
    <scope>IDENTIFICATION</scope>
</reference>
<sequence>MPCDGQRDLLKGTIEEEMVTLDPNIDQKEPWEASLYEEMEKFKPEVQEQLWNKRSIYHLPAFSKLSKASTVLTPQVVSFGPYHHGEPNLKLVEHYKRKTLLYFLHDAKLRPGNVINAMKGVVEELQAHYEYLEDKWKNKMEFVKLMVTDGCFMLELLRGDFSKFPTNDPIFGDHAASHIIPHIKKDMLMLENQLPLLVLKTLLLEERSRRNESPDLLLERSRRNESPESSDSPSEIILTDDQVINNLVFKFFEMKGMLNNTTLHLGLHVLDLYRKSLCETQEAFGKFWEVEQKRPYICTNATAVELHEAGVRLEISKSYIISHIDFHEGVLTVPNFDINNATESTFLNLIMAFEHLHPGLRDVVTSYICFLGDLIHSASDVQLLRSANIIRLTDVTDKDAAEILNRLTKDVVYEPIFEVNYVRFRIKKYSRRICGRVNRLLKTRVKKWFSILMNLHFSNPWSTIGIIAAAVALVLTFIQTYYAILSYKYPKK</sequence>
<organism evidence="3 4">
    <name type="scientific">Dioscorea cayennensis subsp. rotundata</name>
    <name type="common">White Guinea yam</name>
    <name type="synonym">Dioscorea rotundata</name>
    <dbReference type="NCBI Taxonomy" id="55577"/>
    <lineage>
        <taxon>Eukaryota</taxon>
        <taxon>Viridiplantae</taxon>
        <taxon>Streptophyta</taxon>
        <taxon>Embryophyta</taxon>
        <taxon>Tracheophyta</taxon>
        <taxon>Spermatophyta</taxon>
        <taxon>Magnoliopsida</taxon>
        <taxon>Liliopsida</taxon>
        <taxon>Dioscoreales</taxon>
        <taxon>Dioscoreaceae</taxon>
        <taxon>Dioscorea</taxon>
    </lineage>
</organism>
<dbReference type="Pfam" id="PF03140">
    <property type="entry name" value="DUF247"/>
    <property type="match status" value="1"/>
</dbReference>
<evidence type="ECO:0000313" key="4">
    <source>
        <dbReference type="RefSeq" id="XP_039119893.1"/>
    </source>
</evidence>
<keyword evidence="2" id="KW-0472">Membrane</keyword>
<feature type="region of interest" description="Disordered" evidence="1">
    <location>
        <begin position="214"/>
        <end position="235"/>
    </location>
</feature>
<feature type="transmembrane region" description="Helical" evidence="2">
    <location>
        <begin position="461"/>
        <end position="484"/>
    </location>
</feature>
<proteinExistence type="predicted"/>
<dbReference type="AlphaFoldDB" id="A0AB40AYJ4"/>
<feature type="compositionally biased region" description="Basic and acidic residues" evidence="1">
    <location>
        <begin position="214"/>
        <end position="226"/>
    </location>
</feature>
<name>A0AB40AYJ4_DIOCR</name>
<protein>
    <submittedName>
        <fullName evidence="4">LOW QUALITY PROTEIN: putative UPF0481 protein At3g02645</fullName>
    </submittedName>
</protein>
<dbReference type="PANTHER" id="PTHR31170">
    <property type="entry name" value="BNAC04G53230D PROTEIN"/>
    <property type="match status" value="1"/>
</dbReference>
<accession>A0AB40AYJ4</accession>
<dbReference type="PANTHER" id="PTHR31170:SF18">
    <property type="entry name" value="(WILD MALAYSIAN BANANA) HYPOTHETICAL PROTEIN"/>
    <property type="match status" value="1"/>
</dbReference>
<evidence type="ECO:0000313" key="3">
    <source>
        <dbReference type="Proteomes" id="UP001515500"/>
    </source>
</evidence>
<dbReference type="GeneID" id="120256228"/>
<dbReference type="Proteomes" id="UP001515500">
    <property type="component" value="Unplaced"/>
</dbReference>
<dbReference type="RefSeq" id="XP_039119893.1">
    <property type="nucleotide sequence ID" value="XM_039263959.1"/>
</dbReference>